<feature type="compositionally biased region" description="Basic residues" evidence="2">
    <location>
        <begin position="1"/>
        <end position="10"/>
    </location>
</feature>
<dbReference type="AlphaFoldDB" id="G0N9P8"/>
<reference evidence="4" key="1">
    <citation type="submission" date="2011-07" db="EMBL/GenBank/DDBJ databases">
        <authorList>
            <consortium name="Caenorhabditis brenneri Sequencing and Analysis Consortium"/>
            <person name="Wilson R.K."/>
        </authorList>
    </citation>
    <scope>NUCLEOTIDE SEQUENCE [LARGE SCALE GENOMIC DNA]</scope>
    <source>
        <strain evidence="4">PB2801</strain>
    </source>
</reference>
<dbReference type="OMA" id="FFDYPVH"/>
<dbReference type="GO" id="GO:0005634">
    <property type="term" value="C:nucleus"/>
    <property type="evidence" value="ECO:0007669"/>
    <property type="project" value="TreeGrafter"/>
</dbReference>
<feature type="compositionally biased region" description="Acidic residues" evidence="2">
    <location>
        <begin position="37"/>
        <end position="78"/>
    </location>
</feature>
<evidence type="ECO:0000256" key="1">
    <source>
        <dbReference type="ARBA" id="ARBA00006781"/>
    </source>
</evidence>
<dbReference type="STRING" id="135651.G0N9P8"/>
<protein>
    <recommendedName>
        <fullName evidence="5">Protein BCCIP homolog</fullName>
    </recommendedName>
</protein>
<dbReference type="EMBL" id="GL379852">
    <property type="protein sequence ID" value="EGT55652.1"/>
    <property type="molecule type" value="Genomic_DNA"/>
</dbReference>
<dbReference type="InterPro" id="IPR025602">
    <property type="entry name" value="BCP1_family"/>
</dbReference>
<dbReference type="PANTHER" id="PTHR13261">
    <property type="entry name" value="BRCA2 AND CDKN1A INTERACTING PROTEIN"/>
    <property type="match status" value="1"/>
</dbReference>
<dbReference type="Proteomes" id="UP000008068">
    <property type="component" value="Unassembled WGS sequence"/>
</dbReference>
<dbReference type="InParanoid" id="G0N9P8"/>
<evidence type="ECO:0000256" key="2">
    <source>
        <dbReference type="SAM" id="MobiDB-lite"/>
    </source>
</evidence>
<comment type="similarity">
    <text evidence="1">Belongs to the BCP1 family.</text>
</comment>
<proteinExistence type="inferred from homology"/>
<feature type="region of interest" description="Disordered" evidence="2">
    <location>
        <begin position="255"/>
        <end position="282"/>
    </location>
</feature>
<sequence length="368" mass="41901">MGRVFKKKAGSKREAEEEKLDDRVSKKKSKKEKEPEPEPEPEEDEDEDVTDEDGGEEDENIDDEEISDEDDDEEDGDESGEKKDVMDFDFEAFEPSEDDRDGIINMLTQTFLRTDIDMKGMAEEIIAKNPHGIVLKQAEDDDETEEDFMIYQLCTTLPLNEKKDDAPKFIKDIFTYLLNRAKKSASSEIYKKIQEIQEAGDGFTGLFVSERLLDFPSDVVPQIFDSIRTDLAGFDKKYKNIIYIQKLRIMENEGANQSANKSGSSSSSSAPPKKKGKMGKAEKKRAAAAALANAEIEFDNSEDRVLFEIKEGKEIHFDFPVHMDVEPGSKFHIIEKEGNKWNPFRRVVIMDIKRFDAFLKNGSEGMIV</sequence>
<gene>
    <name evidence="3" type="ORF">CAEBREN_19694</name>
</gene>
<keyword evidence="4" id="KW-1185">Reference proteome</keyword>
<evidence type="ECO:0000313" key="3">
    <source>
        <dbReference type="EMBL" id="EGT55652.1"/>
    </source>
</evidence>
<feature type="region of interest" description="Disordered" evidence="2">
    <location>
        <begin position="1"/>
        <end position="87"/>
    </location>
</feature>
<dbReference type="Pfam" id="PF13862">
    <property type="entry name" value="BCCIP"/>
    <property type="match status" value="1"/>
</dbReference>
<organism evidence="4">
    <name type="scientific">Caenorhabditis brenneri</name>
    <name type="common">Nematode worm</name>
    <dbReference type="NCBI Taxonomy" id="135651"/>
    <lineage>
        <taxon>Eukaryota</taxon>
        <taxon>Metazoa</taxon>
        <taxon>Ecdysozoa</taxon>
        <taxon>Nematoda</taxon>
        <taxon>Chromadorea</taxon>
        <taxon>Rhabditida</taxon>
        <taxon>Rhabditina</taxon>
        <taxon>Rhabditomorpha</taxon>
        <taxon>Rhabditoidea</taxon>
        <taxon>Rhabditidae</taxon>
        <taxon>Peloderinae</taxon>
        <taxon>Caenorhabditis</taxon>
    </lineage>
</organism>
<dbReference type="OrthoDB" id="27543at2759"/>
<dbReference type="FunCoup" id="G0N9P8">
    <property type="interactions" value="493"/>
</dbReference>
<accession>G0N9P8</accession>
<name>G0N9P8_CAEBE</name>
<feature type="compositionally biased region" description="Low complexity" evidence="2">
    <location>
        <begin position="255"/>
        <end position="271"/>
    </location>
</feature>
<evidence type="ECO:0008006" key="5">
    <source>
        <dbReference type="Google" id="ProtNLM"/>
    </source>
</evidence>
<dbReference type="HOGENOM" id="CLU_807086_0_0_1"/>
<dbReference type="PANTHER" id="PTHR13261:SF0">
    <property type="entry name" value="BRCA2 AND CDKN1A-INTERACTING PROTEIN"/>
    <property type="match status" value="1"/>
</dbReference>
<feature type="compositionally biased region" description="Basic and acidic residues" evidence="2">
    <location>
        <begin position="11"/>
        <end position="24"/>
    </location>
</feature>
<dbReference type="eggNOG" id="KOG3034">
    <property type="taxonomic scope" value="Eukaryota"/>
</dbReference>
<evidence type="ECO:0000313" key="4">
    <source>
        <dbReference type="Proteomes" id="UP000008068"/>
    </source>
</evidence>